<feature type="transmembrane region" description="Helical" evidence="1">
    <location>
        <begin position="243"/>
        <end position="269"/>
    </location>
</feature>
<evidence type="ECO:0000256" key="1">
    <source>
        <dbReference type="SAM" id="Phobius"/>
    </source>
</evidence>
<protein>
    <submittedName>
        <fullName evidence="2">TIGR00341 family protein</fullName>
    </submittedName>
</protein>
<dbReference type="InterPro" id="IPR005240">
    <property type="entry name" value="DUF389"/>
</dbReference>
<feature type="transmembrane region" description="Helical" evidence="1">
    <location>
        <begin position="275"/>
        <end position="295"/>
    </location>
</feature>
<feature type="transmembrane region" description="Helical" evidence="1">
    <location>
        <begin position="214"/>
        <end position="236"/>
    </location>
</feature>
<sequence length="342" mass="36451">MPLRLIEIRLPGDRTEEVSETLAEIPLVEKYSMKPANGRQIWHILAFGDQVEAIVDALEDNFSLEEGFRIIVFNIEAAIPHPEEEVDGLAESGERLAPASDDKAPINIEELYDDVTHGMSISWPYVTMIAVSAVVAAVGIYRDDIIMVIAAMIIAPLLSPAIALALATAMADLKLGKRAIKVGLLGSLVAVVVSIGFGVVMPFEPSAEMQSLRIQIGVLDVVVAASAGIAGTLSFTGVKPGGVVGVMIAVALVPPLVSFGMLVGAGYLALAVGPLLLSVINTICINLAGVVTFAIQRVEPRKRWEEERASKALRQGVVLWLVLLAALAAAGYFAGDYWRAFW</sequence>
<dbReference type="RefSeq" id="WP_141196923.1">
    <property type="nucleotide sequence ID" value="NZ_CP041186.1"/>
</dbReference>
<feature type="transmembrane region" description="Helical" evidence="1">
    <location>
        <begin position="123"/>
        <end position="141"/>
    </location>
</feature>
<feature type="transmembrane region" description="Helical" evidence="1">
    <location>
        <begin position="182"/>
        <end position="202"/>
    </location>
</feature>
<dbReference type="NCBIfam" id="TIGR00341">
    <property type="entry name" value="TIGR00341 family protein"/>
    <property type="match status" value="1"/>
</dbReference>
<dbReference type="PANTHER" id="PTHR20992:SF9">
    <property type="entry name" value="AT15442P-RELATED"/>
    <property type="match status" value="1"/>
</dbReference>
<gene>
    <name evidence="2" type="ORF">FIV42_06690</name>
</gene>
<organism evidence="2 3">
    <name type="scientific">Persicimonas caeni</name>
    <dbReference type="NCBI Taxonomy" id="2292766"/>
    <lineage>
        <taxon>Bacteria</taxon>
        <taxon>Deltaproteobacteria</taxon>
        <taxon>Bradymonadales</taxon>
        <taxon>Bradymonadaceae</taxon>
        <taxon>Persicimonas</taxon>
    </lineage>
</organism>
<keyword evidence="1" id="KW-0812">Transmembrane</keyword>
<feature type="transmembrane region" description="Helical" evidence="1">
    <location>
        <begin position="147"/>
        <end position="170"/>
    </location>
</feature>
<accession>A0A5B8Y232</accession>
<feature type="transmembrane region" description="Helical" evidence="1">
    <location>
        <begin position="316"/>
        <end position="335"/>
    </location>
</feature>
<keyword evidence="1" id="KW-0472">Membrane</keyword>
<dbReference type="AlphaFoldDB" id="A0A4Y6PQ77"/>
<evidence type="ECO:0000313" key="2">
    <source>
        <dbReference type="EMBL" id="QDG50430.1"/>
    </source>
</evidence>
<name>A0A4Y6PQ77_PERCE</name>
<keyword evidence="1" id="KW-1133">Transmembrane helix</keyword>
<keyword evidence="3" id="KW-1185">Reference proteome</keyword>
<accession>A0A4Y6PQ77</accession>
<dbReference type="EMBL" id="CP041186">
    <property type="protein sequence ID" value="QDG50430.1"/>
    <property type="molecule type" value="Genomic_DNA"/>
</dbReference>
<dbReference type="PANTHER" id="PTHR20992">
    <property type="entry name" value="AT15442P-RELATED"/>
    <property type="match status" value="1"/>
</dbReference>
<proteinExistence type="predicted"/>
<dbReference type="Proteomes" id="UP000315995">
    <property type="component" value="Chromosome"/>
</dbReference>
<reference evidence="2 3" key="1">
    <citation type="submission" date="2019-06" db="EMBL/GenBank/DDBJ databases">
        <title>Persicimonas caeni gen. nov., sp. nov., a predatory bacterium isolated from solar saltern.</title>
        <authorList>
            <person name="Wang S."/>
        </authorList>
    </citation>
    <scope>NUCLEOTIDE SEQUENCE [LARGE SCALE GENOMIC DNA]</scope>
    <source>
        <strain evidence="2 3">YN101</strain>
    </source>
</reference>
<evidence type="ECO:0000313" key="3">
    <source>
        <dbReference type="Proteomes" id="UP000315995"/>
    </source>
</evidence>
<dbReference type="OrthoDB" id="9790659at2"/>
<dbReference type="Pfam" id="PF04087">
    <property type="entry name" value="DUF389"/>
    <property type="match status" value="1"/>
</dbReference>